<dbReference type="InterPro" id="IPR056509">
    <property type="entry name" value="Imm33-like"/>
</dbReference>
<protein>
    <recommendedName>
        <fullName evidence="1">Imm33-like domain-containing protein</fullName>
    </recommendedName>
</protein>
<dbReference type="Pfam" id="PF24719">
    <property type="entry name" value="Imm33-like"/>
    <property type="match status" value="1"/>
</dbReference>
<evidence type="ECO:0000259" key="1">
    <source>
        <dbReference type="Pfam" id="PF24719"/>
    </source>
</evidence>
<dbReference type="Proteomes" id="UP000390335">
    <property type="component" value="Unassembled WGS sequence"/>
</dbReference>
<evidence type="ECO:0000313" key="3">
    <source>
        <dbReference type="Proteomes" id="UP000390335"/>
    </source>
</evidence>
<feature type="domain" description="Imm33-like" evidence="1">
    <location>
        <begin position="2"/>
        <end position="62"/>
    </location>
</feature>
<dbReference type="EMBL" id="BLAJ01000010">
    <property type="protein sequence ID" value="GES52801.1"/>
    <property type="molecule type" value="Genomic_DNA"/>
</dbReference>
<keyword evidence="3" id="KW-1185">Reference proteome</keyword>
<accession>A0ABQ0ZB72</accession>
<gene>
    <name evidence="2" type="ORF">RsS93_54150</name>
</gene>
<evidence type="ECO:0000313" key="2">
    <source>
        <dbReference type="EMBL" id="GES52801.1"/>
    </source>
</evidence>
<comment type="caution">
    <text evidence="2">The sequence shown here is derived from an EMBL/GenBank/DDBJ whole genome shotgun (WGS) entry which is preliminary data.</text>
</comment>
<proteinExistence type="predicted"/>
<name>A0ABQ0ZB72_9HYPH</name>
<sequence>MPKGGTVSWFFYCGEYSDAEDFYQPVHTAHLSELLPGVVKYLRLPVGTRFIIDDQGYEDVWRVE</sequence>
<organism evidence="2 3">
    <name type="scientific">Rhizobium dioscoreae</name>
    <dbReference type="NCBI Taxonomy" id="2653122"/>
    <lineage>
        <taxon>Bacteria</taxon>
        <taxon>Pseudomonadati</taxon>
        <taxon>Pseudomonadota</taxon>
        <taxon>Alphaproteobacteria</taxon>
        <taxon>Hyphomicrobiales</taxon>
        <taxon>Rhizobiaceae</taxon>
        <taxon>Rhizobium/Agrobacterium group</taxon>
        <taxon>Rhizobium</taxon>
    </lineage>
</organism>
<reference evidence="2 3" key="1">
    <citation type="journal article" date="2020" name="Genome Biol. Evol.">
        <title>Rhizobium dioscoreae sp. nov., a plant growth-promoting bacterium isolated from yam (Dioscorea species).</title>
        <authorList>
            <person name="Ouyabe M."/>
            <person name="Tanaka N."/>
            <person name="Shiwa Y."/>
            <person name="Fujita N."/>
            <person name="Kikuno H."/>
            <person name="Babil P."/>
            <person name="Shiwachi H."/>
        </authorList>
    </citation>
    <scope>NUCLEOTIDE SEQUENCE [LARGE SCALE GENOMIC DNA]</scope>
    <source>
        <strain evidence="2 3">S-93</strain>
    </source>
</reference>